<protein>
    <submittedName>
        <fullName evidence="1">Uncharacterized protein</fullName>
    </submittedName>
</protein>
<dbReference type="EMBL" id="BPLR01013641">
    <property type="protein sequence ID" value="GIY62609.1"/>
    <property type="molecule type" value="Genomic_DNA"/>
</dbReference>
<evidence type="ECO:0000313" key="1">
    <source>
        <dbReference type="EMBL" id="GIY62609.1"/>
    </source>
</evidence>
<sequence>MQLHLLTNRRIILRALFNRPRKPPSVAEVREFLLYYSTRHSMPQDKKSLTSYLGAVNDLLRDSNNRKPAHSSRHCHVTPSNKLIFSSARFMCRWHISPSHFIPPDDSYGQITRKLRPEVYDDLYGPESRPVYIYILYSFFFSIETRLVLGRSY</sequence>
<gene>
    <name evidence="1" type="ORF">CEXT_345721</name>
</gene>
<organism evidence="1 2">
    <name type="scientific">Caerostris extrusa</name>
    <name type="common">Bark spider</name>
    <name type="synonym">Caerostris bankana</name>
    <dbReference type="NCBI Taxonomy" id="172846"/>
    <lineage>
        <taxon>Eukaryota</taxon>
        <taxon>Metazoa</taxon>
        <taxon>Ecdysozoa</taxon>
        <taxon>Arthropoda</taxon>
        <taxon>Chelicerata</taxon>
        <taxon>Arachnida</taxon>
        <taxon>Araneae</taxon>
        <taxon>Araneomorphae</taxon>
        <taxon>Entelegynae</taxon>
        <taxon>Araneoidea</taxon>
        <taxon>Araneidae</taxon>
        <taxon>Caerostris</taxon>
    </lineage>
</organism>
<name>A0AAV4UY84_CAEEX</name>
<accession>A0AAV4UY84</accession>
<comment type="caution">
    <text evidence="1">The sequence shown here is derived from an EMBL/GenBank/DDBJ whole genome shotgun (WGS) entry which is preliminary data.</text>
</comment>
<evidence type="ECO:0000313" key="2">
    <source>
        <dbReference type="Proteomes" id="UP001054945"/>
    </source>
</evidence>
<dbReference type="Proteomes" id="UP001054945">
    <property type="component" value="Unassembled WGS sequence"/>
</dbReference>
<proteinExistence type="predicted"/>
<dbReference type="AlphaFoldDB" id="A0AAV4UY84"/>
<reference evidence="1 2" key="1">
    <citation type="submission" date="2021-06" db="EMBL/GenBank/DDBJ databases">
        <title>Caerostris extrusa draft genome.</title>
        <authorList>
            <person name="Kono N."/>
            <person name="Arakawa K."/>
        </authorList>
    </citation>
    <scope>NUCLEOTIDE SEQUENCE [LARGE SCALE GENOMIC DNA]</scope>
</reference>
<keyword evidence="2" id="KW-1185">Reference proteome</keyword>